<dbReference type="SUPFAM" id="SSF56112">
    <property type="entry name" value="Protein kinase-like (PK-like)"/>
    <property type="match status" value="1"/>
</dbReference>
<gene>
    <name evidence="11" type="ORF">SO694_00019037</name>
</gene>
<evidence type="ECO:0000256" key="9">
    <source>
        <dbReference type="SAM" id="MobiDB-lite"/>
    </source>
</evidence>
<dbReference type="Gene3D" id="3.30.200.20">
    <property type="entry name" value="Phosphorylase Kinase, domain 1"/>
    <property type="match status" value="1"/>
</dbReference>
<evidence type="ECO:0000259" key="10">
    <source>
        <dbReference type="PROSITE" id="PS50011"/>
    </source>
</evidence>
<keyword evidence="4 7" id="KW-0547">Nucleotide-binding</keyword>
<dbReference type="CDD" id="cd05123">
    <property type="entry name" value="STKc_AGC"/>
    <property type="match status" value="1"/>
</dbReference>
<dbReference type="Pfam" id="PF00069">
    <property type="entry name" value="Pkinase"/>
    <property type="match status" value="1"/>
</dbReference>
<name>A0ABR1FZV4_AURAN</name>
<dbReference type="PROSITE" id="PS00107">
    <property type="entry name" value="PROTEIN_KINASE_ATP"/>
    <property type="match status" value="1"/>
</dbReference>
<feature type="region of interest" description="Disordered" evidence="9">
    <location>
        <begin position="95"/>
        <end position="120"/>
    </location>
</feature>
<dbReference type="InterPro" id="IPR017441">
    <property type="entry name" value="Protein_kinase_ATP_BS"/>
</dbReference>
<evidence type="ECO:0000256" key="1">
    <source>
        <dbReference type="ARBA" id="ARBA00022527"/>
    </source>
</evidence>
<keyword evidence="2" id="KW-0597">Phosphoprotein</keyword>
<protein>
    <submittedName>
        <fullName evidence="11">Protein serine/threonine kinase</fullName>
    </submittedName>
</protein>
<comment type="caution">
    <text evidence="11">The sequence shown here is derived from an EMBL/GenBank/DDBJ whole genome shotgun (WGS) entry which is preliminary data.</text>
</comment>
<dbReference type="Proteomes" id="UP001363151">
    <property type="component" value="Unassembled WGS sequence"/>
</dbReference>
<comment type="similarity">
    <text evidence="8">Belongs to the protein kinase superfamily.</text>
</comment>
<dbReference type="GO" id="GO:0016301">
    <property type="term" value="F:kinase activity"/>
    <property type="evidence" value="ECO:0007669"/>
    <property type="project" value="UniProtKB-KW"/>
</dbReference>
<feature type="domain" description="Protein kinase" evidence="10">
    <location>
        <begin position="158"/>
        <end position="420"/>
    </location>
</feature>
<feature type="compositionally biased region" description="Basic and acidic residues" evidence="9">
    <location>
        <begin position="9"/>
        <end position="18"/>
    </location>
</feature>
<evidence type="ECO:0000256" key="5">
    <source>
        <dbReference type="ARBA" id="ARBA00022777"/>
    </source>
</evidence>
<keyword evidence="3" id="KW-0808">Transferase</keyword>
<accession>A0ABR1FZV4</accession>
<dbReference type="SMART" id="SM00220">
    <property type="entry name" value="S_TKc"/>
    <property type="match status" value="1"/>
</dbReference>
<reference evidence="11 12" key="1">
    <citation type="submission" date="2024-03" db="EMBL/GenBank/DDBJ databases">
        <title>Aureococcus anophagefferens CCMP1851 and Kratosvirus quantuckense: Draft genome of a second virus-susceptible host strain in the model system.</title>
        <authorList>
            <person name="Chase E."/>
            <person name="Truchon A.R."/>
            <person name="Schepens W."/>
            <person name="Wilhelm S.W."/>
        </authorList>
    </citation>
    <scope>NUCLEOTIDE SEQUENCE [LARGE SCALE GENOMIC DNA]</scope>
    <source>
        <strain evidence="11 12">CCMP1851</strain>
    </source>
</reference>
<dbReference type="InterPro" id="IPR045270">
    <property type="entry name" value="STKc_AGC"/>
</dbReference>
<evidence type="ECO:0000256" key="8">
    <source>
        <dbReference type="RuleBase" id="RU000304"/>
    </source>
</evidence>
<evidence type="ECO:0000256" key="3">
    <source>
        <dbReference type="ARBA" id="ARBA00022679"/>
    </source>
</evidence>
<dbReference type="PROSITE" id="PS00108">
    <property type="entry name" value="PROTEIN_KINASE_ST"/>
    <property type="match status" value="1"/>
</dbReference>
<dbReference type="Gene3D" id="1.10.510.10">
    <property type="entry name" value="Transferase(Phosphotransferase) domain 1"/>
    <property type="match status" value="1"/>
</dbReference>
<dbReference type="InterPro" id="IPR008271">
    <property type="entry name" value="Ser/Thr_kinase_AS"/>
</dbReference>
<sequence>MVSKRKSRVAKEEKKEEPPPAPTIAAQPQGIGQYLWCACHGDVQSDMEDVELENLWEEVLTKTGASAVMDPFYRDDWHETFEAFDVSKGLDDAYASASGAMSPRDAPPPPDDNRRSPGGTPRMSVRFKNFFLAAPNAAAKKAERDEKRKEDAITIDMFDCSAEIGRGAFSTVHLARKIAEPHRGRLFAIKRVDKSGANVEARAKKERQVLSLCRGSPFTLHCRFAFQDESSRYIVTDYYAGGSLEDQLSCAKNRCFAEKRARYHGVEILLAIKHMHEQGVCHRDVKLENMLMQSDGHVVVADMGFAKTKVEFCEERLRTFCGTIECVAPELLRGQPYGFMVDWWAFGILLFQMVVGKTPFHHENPRQMFSWILKSPPPTNEKRTSKALLATVTQLLRKEAKTRLGYGKAGAADVMASPLFHGLSFSKMAIKGIEPPFKPKVVDLS</sequence>
<dbReference type="PROSITE" id="PS50011">
    <property type="entry name" value="PROTEIN_KINASE_DOM"/>
    <property type="match status" value="1"/>
</dbReference>
<evidence type="ECO:0000256" key="4">
    <source>
        <dbReference type="ARBA" id="ARBA00022741"/>
    </source>
</evidence>
<evidence type="ECO:0000313" key="12">
    <source>
        <dbReference type="Proteomes" id="UP001363151"/>
    </source>
</evidence>
<dbReference type="InterPro" id="IPR011009">
    <property type="entry name" value="Kinase-like_dom_sf"/>
</dbReference>
<organism evidence="11 12">
    <name type="scientific">Aureococcus anophagefferens</name>
    <name type="common">Harmful bloom alga</name>
    <dbReference type="NCBI Taxonomy" id="44056"/>
    <lineage>
        <taxon>Eukaryota</taxon>
        <taxon>Sar</taxon>
        <taxon>Stramenopiles</taxon>
        <taxon>Ochrophyta</taxon>
        <taxon>Pelagophyceae</taxon>
        <taxon>Pelagomonadales</taxon>
        <taxon>Pelagomonadaceae</taxon>
        <taxon>Aureococcus</taxon>
    </lineage>
</organism>
<keyword evidence="5 11" id="KW-0418">Kinase</keyword>
<feature type="region of interest" description="Disordered" evidence="9">
    <location>
        <begin position="1"/>
        <end position="27"/>
    </location>
</feature>
<evidence type="ECO:0000256" key="2">
    <source>
        <dbReference type="ARBA" id="ARBA00022553"/>
    </source>
</evidence>
<evidence type="ECO:0000256" key="6">
    <source>
        <dbReference type="ARBA" id="ARBA00022840"/>
    </source>
</evidence>
<evidence type="ECO:0000256" key="7">
    <source>
        <dbReference type="PROSITE-ProRule" id="PRU10141"/>
    </source>
</evidence>
<dbReference type="PANTHER" id="PTHR24351">
    <property type="entry name" value="RIBOSOMAL PROTEIN S6 KINASE"/>
    <property type="match status" value="1"/>
</dbReference>
<proteinExistence type="inferred from homology"/>
<feature type="binding site" evidence="7">
    <location>
        <position position="190"/>
    </location>
    <ligand>
        <name>ATP</name>
        <dbReference type="ChEBI" id="CHEBI:30616"/>
    </ligand>
</feature>
<dbReference type="InterPro" id="IPR000719">
    <property type="entry name" value="Prot_kinase_dom"/>
</dbReference>
<keyword evidence="6 7" id="KW-0067">ATP-binding</keyword>
<dbReference type="EMBL" id="JBBJCI010000152">
    <property type="protein sequence ID" value="KAK7241790.1"/>
    <property type="molecule type" value="Genomic_DNA"/>
</dbReference>
<evidence type="ECO:0000313" key="11">
    <source>
        <dbReference type="EMBL" id="KAK7241790.1"/>
    </source>
</evidence>
<keyword evidence="12" id="KW-1185">Reference proteome</keyword>
<keyword evidence="1 8" id="KW-0723">Serine/threonine-protein kinase</keyword>